<evidence type="ECO:0000313" key="2">
    <source>
        <dbReference type="EMBL" id="VFJ62323.1"/>
    </source>
</evidence>
<gene>
    <name evidence="2" type="ORF">BECKFW1821C_GA0114237_100230</name>
</gene>
<accession>A0A450T6H3</accession>
<sequence length="78" mass="8598">MVSIRRRKSGSVADIDKTGTTDKGLQGHDRFQWRRHDHPKAEAGKDIHGKSGELVIGLIEDLIEDHRGIQGNAMLVAA</sequence>
<organism evidence="2">
    <name type="scientific">Candidatus Kentrum sp. FW</name>
    <dbReference type="NCBI Taxonomy" id="2126338"/>
    <lineage>
        <taxon>Bacteria</taxon>
        <taxon>Pseudomonadati</taxon>
        <taxon>Pseudomonadota</taxon>
        <taxon>Gammaproteobacteria</taxon>
        <taxon>Candidatus Kentrum</taxon>
    </lineage>
</organism>
<name>A0A450T6H3_9GAMM</name>
<feature type="compositionally biased region" description="Basic and acidic residues" evidence="1">
    <location>
        <begin position="14"/>
        <end position="34"/>
    </location>
</feature>
<protein>
    <submittedName>
        <fullName evidence="2">Uncharacterized protein</fullName>
    </submittedName>
</protein>
<proteinExistence type="predicted"/>
<dbReference type="AlphaFoldDB" id="A0A450T6H3"/>
<evidence type="ECO:0000256" key="1">
    <source>
        <dbReference type="SAM" id="MobiDB-lite"/>
    </source>
</evidence>
<feature type="region of interest" description="Disordered" evidence="1">
    <location>
        <begin position="1"/>
        <end position="34"/>
    </location>
</feature>
<dbReference type="EMBL" id="CAADFE010000002">
    <property type="protein sequence ID" value="VFJ62323.1"/>
    <property type="molecule type" value="Genomic_DNA"/>
</dbReference>
<reference evidence="2" key="1">
    <citation type="submission" date="2019-02" db="EMBL/GenBank/DDBJ databases">
        <authorList>
            <person name="Gruber-Vodicka R. H."/>
            <person name="Seah K. B. B."/>
        </authorList>
    </citation>
    <scope>NUCLEOTIDE SEQUENCE</scope>
    <source>
        <strain evidence="2">BECK_BZ131</strain>
    </source>
</reference>